<dbReference type="InterPro" id="IPR010730">
    <property type="entry name" value="HET"/>
</dbReference>
<organism evidence="3 4">
    <name type="scientific">Lasiosphaeris hirsuta</name>
    <dbReference type="NCBI Taxonomy" id="260670"/>
    <lineage>
        <taxon>Eukaryota</taxon>
        <taxon>Fungi</taxon>
        <taxon>Dikarya</taxon>
        <taxon>Ascomycota</taxon>
        <taxon>Pezizomycotina</taxon>
        <taxon>Sordariomycetes</taxon>
        <taxon>Sordariomycetidae</taxon>
        <taxon>Sordariales</taxon>
        <taxon>Lasiosphaeriaceae</taxon>
        <taxon>Lasiosphaeris</taxon>
    </lineage>
</organism>
<dbReference type="NCBIfam" id="NF047352">
    <property type="entry name" value="P_loop_sacsin"/>
    <property type="match status" value="1"/>
</dbReference>
<evidence type="ECO:0000313" key="3">
    <source>
        <dbReference type="EMBL" id="KAK0721152.1"/>
    </source>
</evidence>
<proteinExistence type="predicted"/>
<evidence type="ECO:0000313" key="4">
    <source>
        <dbReference type="Proteomes" id="UP001172102"/>
    </source>
</evidence>
<dbReference type="InterPro" id="IPR052957">
    <property type="entry name" value="Auxin_embryo_med"/>
</dbReference>
<dbReference type="EMBL" id="JAUKUA010000003">
    <property type="protein sequence ID" value="KAK0721152.1"/>
    <property type="molecule type" value="Genomic_DNA"/>
</dbReference>
<gene>
    <name evidence="3" type="ORF">B0H67DRAFT_536144</name>
</gene>
<keyword evidence="4" id="KW-1185">Reference proteome</keyword>
<accession>A0AA40ASJ1</accession>
<evidence type="ECO:0000256" key="1">
    <source>
        <dbReference type="SAM" id="MobiDB-lite"/>
    </source>
</evidence>
<sequence>MTSTAEAEKIVEDIRRDMTLDGTISKKKPILLALEKALEVLSDQLYDKSTHFILELIQNADDNTYDLRPDSPPTLNFTYKKGTVRIDSNETGFLEKHVRAICTIGQSTKGGIGHSTRYIGEKGIGFKSVFKVADVVSIASRHFTFHFDKSKPLGLIAPIWSDKFPEKRPEGLTSIHLKLAPNCDESCIVQEFKKLDAQILVFLRQLREINITVTENDGRQWSRKLQRSDGIEDGMRITTLHGDDNTWRYLVTRHRVDGLPREPKRPECSESEILLAFPLADFRRGPVTETQSVYAFLPIRGYGFPFLLQGDFLLTANRQDIDADSAWNRALRDASVDAFVGAMERLVSGQLKYWWPQYLPVQTMEDFFEPMRKQILSRLSEKPLLESCDSESTSLRIPPSLFCISQDDRAAYLDEDGKPFSLCARNKTRYLSPKYPVWATSALYALQVKVLTAKDFLGDLQLVISTDPVAFQGRGKPWHSQLAKCLAKLATERNHEKLISSMDIIPLRRSGLRRDTAVEWVAAKGRKVFFPQNEGKGSLPIPKSIDVNIVDHEVAADYNRRNLFKLLGVKPCDVAVISQVIVDMHSGNDSISMKLSDDELVQHAKYLYLSPWRGPEDRYTPFWFATDRANMPICRGSDTYIRSAVNEGCAEARILSCFELTHPFLHGSYLDAFSKDQHSWVSFLCRSFGLQMLPRLVTFSPDAAWDNFTMSEDFRFVMHKCTPADVLELLRDNWRHYAAWIEDDSPKDTPKQQESKLGVRSALGSMTVETQAGRFPLMGTLLPCVDGVVDDIPGVRILKIKEPGDKRWKMLEHLGVSIRRDVKYLLACLEQMTVSTAVKKEQASHVYSQLQVEYANNHEVTIWNAFSKLPLIYTALGSTSSNPMPRWTSTKECISKRLNIAGEYDQSSKLFKSLLATGSGQAGDAIQSLLLIDDTTSLSRITELFVKAGSSLGAMNSKKAASAAKALQNKPIFPIREMREEGGNGPGFQSLKALGDASDWYIADRDHLAASFVGVVPLLAFSVDNLKDMKPLLDALQLERRKLSKMVKSDTVPSGKVSLHVERTEHLRARSQFFIALVPRSHKGRAAISRQMEQVMVNTADRITERYTFIAGNGKTHTGREGEGEAVISWTTDSMRLFMALADVSSWDVPSEVVGAIEERCGIVDNEHKKLLAMLLGPASLEKLHIRFRKRDIQVAEPKEPAKLRVPKEGYAAMSGDIPNGLMLRGLVGDDAESFLDGLLPSSFRRIFSSALAHESTTTSAVDSRASLPFMDFGTTTCAKLGPGADEPGKVGETCAIVARTTSVDIQYLGELTTSYLFVNALGSLYRPEAHWTSMLRYRAGISPFPDDIRTSASFTIADRETSVKMAGFLCDHGCTAAAPWKKQARPTTFHFDVAVTPGDEQSTFSWTSSHIERMRTLRLPSEELESPKDVLIWVRICNVYVEPRFHFFVDPWRLYGSNRLVLPDHWGLTARIVNESAPLAPPAPPPSVNGIGERPAAASTGFAGSGLRVNVPSFGPPPPLPGYIHHPHNRQQQQQQQQPPRFHAPPQYPGGSQWHPQHPYRVAFQEPFNSQIPPGYMQQVPNPYQHFVPPYPNGTQPFHAPSTTWNNTRTERGAQGLYSQVPQVPVYGAPLWPQVPPTSTQALTTASRGDQPYQYRPLSQGEIRLVSLLPGPRDAPLRAIVYHAVLENSGQYRAVSYMWGSSEKPHTMWTPDGKLPLTWSLDAALRRIRHPAQPSVLWVDAICINQDEQDDAAKAEKTAQIRMLPHIFQRSTCVFAYIGNQDTKDGDGKGNDSDDAALETLMQIQAQQVCKGKAKPWPEQLAEIPSSWSGKPMPADHDAAWSAIGRFFSNPWFRRAWIVQEIVFAPSVRVISGSWMVDWGDLFSAVEIIQNASDAPSDLHSEARQAWAHFTTLAAQRELEARRKRPELLDVLENFRHVKSKYARDHFFALLGLCKKAEDTALDPDYDTDFAVIVRRYACVIANKHKNSGGGGSGNIMQMLYRAGLSSQPARFPSWIPDWTAPSQNSCGSLYSLSHRGARWAASTEPKLKFRCDAASDELEIEGRLVSRIVAISRACCVRNQMAPYLAEVESLARRSSSSADPKAAWKIPVAGGATLPRSTSATAPGVDMRASYEALRAYLAAGGAVDTPPQPPSQYSGATTTTAAAAANLEERERERILWQQWVRAQTYLSALRETFVGWRCVVANSGHCGIAPGGVHVDDVVVVLSGGAVPFVMRKGDRGEGSFRLVGECYMHGLMDGEAARIAPLDGVSSTMLRLY</sequence>
<feature type="region of interest" description="Disordered" evidence="1">
    <location>
        <begin position="1491"/>
        <end position="1558"/>
    </location>
</feature>
<dbReference type="SUPFAM" id="SSF55874">
    <property type="entry name" value="ATPase domain of HSP90 chaperone/DNA topoisomerase II/histidine kinase"/>
    <property type="match status" value="1"/>
</dbReference>
<dbReference type="InterPro" id="IPR036890">
    <property type="entry name" value="HATPase_C_sf"/>
</dbReference>
<dbReference type="PANTHER" id="PTHR32387:SF0">
    <property type="entry name" value="PROTEIN NO VEIN"/>
    <property type="match status" value="1"/>
</dbReference>
<comment type="caution">
    <text evidence="3">The sequence shown here is derived from an EMBL/GenBank/DDBJ whole genome shotgun (WGS) entry which is preliminary data.</text>
</comment>
<dbReference type="Pfam" id="PF26639">
    <property type="entry name" value="Het-6_barrel"/>
    <property type="match status" value="1"/>
</dbReference>
<protein>
    <recommendedName>
        <fullName evidence="2">Heterokaryon incompatibility domain-containing protein</fullName>
    </recommendedName>
</protein>
<dbReference type="Pfam" id="PF06985">
    <property type="entry name" value="HET"/>
    <property type="match status" value="1"/>
</dbReference>
<feature type="domain" description="Heterokaryon incompatibility" evidence="2">
    <location>
        <begin position="1693"/>
        <end position="1862"/>
    </location>
</feature>
<dbReference type="Proteomes" id="UP001172102">
    <property type="component" value="Unassembled WGS sequence"/>
</dbReference>
<dbReference type="PANTHER" id="PTHR32387">
    <property type="entry name" value="WU:FJ29H11"/>
    <property type="match status" value="1"/>
</dbReference>
<reference evidence="3" key="1">
    <citation type="submission" date="2023-06" db="EMBL/GenBank/DDBJ databases">
        <title>Genome-scale phylogeny and comparative genomics of the fungal order Sordariales.</title>
        <authorList>
            <consortium name="Lawrence Berkeley National Laboratory"/>
            <person name="Hensen N."/>
            <person name="Bonometti L."/>
            <person name="Westerberg I."/>
            <person name="Brannstrom I.O."/>
            <person name="Guillou S."/>
            <person name="Cros-Aarteil S."/>
            <person name="Calhoun S."/>
            <person name="Haridas S."/>
            <person name="Kuo A."/>
            <person name="Mondo S."/>
            <person name="Pangilinan J."/>
            <person name="Riley R."/>
            <person name="Labutti K."/>
            <person name="Andreopoulos B."/>
            <person name="Lipzen A."/>
            <person name="Chen C."/>
            <person name="Yanf M."/>
            <person name="Daum C."/>
            <person name="Ng V."/>
            <person name="Clum A."/>
            <person name="Steindorff A."/>
            <person name="Ohm R."/>
            <person name="Martin F."/>
            <person name="Silar P."/>
            <person name="Natvig D."/>
            <person name="Lalanne C."/>
            <person name="Gautier V."/>
            <person name="Ament-Velasquez S.L."/>
            <person name="Kruys A."/>
            <person name="Hutchinson M.I."/>
            <person name="Powell A.J."/>
            <person name="Barry K."/>
            <person name="Miller A.N."/>
            <person name="Grigoriev I.V."/>
            <person name="Debuchy R."/>
            <person name="Gladieux P."/>
            <person name="Thoren M.H."/>
            <person name="Johannesson H."/>
        </authorList>
    </citation>
    <scope>NUCLEOTIDE SEQUENCE</scope>
    <source>
        <strain evidence="3">SMH4607-1</strain>
    </source>
</reference>
<name>A0AA40ASJ1_9PEZI</name>
<evidence type="ECO:0000259" key="2">
    <source>
        <dbReference type="Pfam" id="PF06985"/>
    </source>
</evidence>
<dbReference type="Gene3D" id="3.30.565.10">
    <property type="entry name" value="Histidine kinase-like ATPase, C-terminal domain"/>
    <property type="match status" value="1"/>
</dbReference>